<reference evidence="1 2" key="2">
    <citation type="journal article" date="2022" name="Mol. Ecol. Resour.">
        <title>The genomes of chicory, endive, great burdock and yacon provide insights into Asteraceae paleo-polyploidization history and plant inulin production.</title>
        <authorList>
            <person name="Fan W."/>
            <person name="Wang S."/>
            <person name="Wang H."/>
            <person name="Wang A."/>
            <person name="Jiang F."/>
            <person name="Liu H."/>
            <person name="Zhao H."/>
            <person name="Xu D."/>
            <person name="Zhang Y."/>
        </authorList>
    </citation>
    <scope>NUCLEOTIDE SEQUENCE [LARGE SCALE GENOMIC DNA]</scope>
    <source>
        <strain evidence="2">cv. Yunnan</strain>
        <tissue evidence="1">Leaves</tissue>
    </source>
</reference>
<accession>A0ACB9K5V9</accession>
<comment type="caution">
    <text evidence="1">The sequence shown here is derived from an EMBL/GenBank/DDBJ whole genome shotgun (WGS) entry which is preliminary data.</text>
</comment>
<evidence type="ECO:0000313" key="2">
    <source>
        <dbReference type="Proteomes" id="UP001056120"/>
    </source>
</evidence>
<evidence type="ECO:0000313" key="1">
    <source>
        <dbReference type="EMBL" id="KAI3827570.1"/>
    </source>
</evidence>
<proteinExistence type="predicted"/>
<keyword evidence="2" id="KW-1185">Reference proteome</keyword>
<gene>
    <name evidence="1" type="ORF">L1987_01647</name>
</gene>
<name>A0ACB9K5V9_9ASTR</name>
<sequence length="70" mass="8217">MEPMLHYELMKIRGLLPSSCNKLVDRDVVWLDGSLVELEVGFNQDRLASVDWRSVLFVEKLKLEILNIWD</sequence>
<dbReference type="Proteomes" id="UP001056120">
    <property type="component" value="Linkage Group LG01"/>
</dbReference>
<dbReference type="EMBL" id="CM042018">
    <property type="protein sequence ID" value="KAI3827570.1"/>
    <property type="molecule type" value="Genomic_DNA"/>
</dbReference>
<organism evidence="1 2">
    <name type="scientific">Smallanthus sonchifolius</name>
    <dbReference type="NCBI Taxonomy" id="185202"/>
    <lineage>
        <taxon>Eukaryota</taxon>
        <taxon>Viridiplantae</taxon>
        <taxon>Streptophyta</taxon>
        <taxon>Embryophyta</taxon>
        <taxon>Tracheophyta</taxon>
        <taxon>Spermatophyta</taxon>
        <taxon>Magnoliopsida</taxon>
        <taxon>eudicotyledons</taxon>
        <taxon>Gunneridae</taxon>
        <taxon>Pentapetalae</taxon>
        <taxon>asterids</taxon>
        <taxon>campanulids</taxon>
        <taxon>Asterales</taxon>
        <taxon>Asteraceae</taxon>
        <taxon>Asteroideae</taxon>
        <taxon>Heliantheae alliance</taxon>
        <taxon>Millerieae</taxon>
        <taxon>Smallanthus</taxon>
    </lineage>
</organism>
<protein>
    <submittedName>
        <fullName evidence="1">Uncharacterized protein</fullName>
    </submittedName>
</protein>
<reference evidence="2" key="1">
    <citation type="journal article" date="2022" name="Mol. Ecol. Resour.">
        <title>The genomes of chicory, endive, great burdock and yacon provide insights into Asteraceae palaeo-polyploidization history and plant inulin production.</title>
        <authorList>
            <person name="Fan W."/>
            <person name="Wang S."/>
            <person name="Wang H."/>
            <person name="Wang A."/>
            <person name="Jiang F."/>
            <person name="Liu H."/>
            <person name="Zhao H."/>
            <person name="Xu D."/>
            <person name="Zhang Y."/>
        </authorList>
    </citation>
    <scope>NUCLEOTIDE SEQUENCE [LARGE SCALE GENOMIC DNA]</scope>
    <source>
        <strain evidence="2">cv. Yunnan</strain>
    </source>
</reference>